<evidence type="ECO:0000313" key="2">
    <source>
        <dbReference type="EMBL" id="CAK0815054.1"/>
    </source>
</evidence>
<proteinExistence type="predicted"/>
<sequence>RSEGASSCCATGPGASSGSRGPGRACASRTSTGRGDGHRQVADRSPAPRCGRAPRRRAARALHQRHRAPAEGSHDHRQQREPKAVELPAEAAPGAARFLGIIVMDFPSPALCGLVLRRNGQGLDPCRAVRQDAVDRAVAVEYIDNLQCELMCASARADHAVENAREDGHPEPRTPPGVCLLQACGRARCGRCQHERHGR</sequence>
<feature type="non-terminal residue" evidence="2">
    <location>
        <position position="1"/>
    </location>
</feature>
<dbReference type="Proteomes" id="UP001189429">
    <property type="component" value="Unassembled WGS sequence"/>
</dbReference>
<organism evidence="2 3">
    <name type="scientific">Prorocentrum cordatum</name>
    <dbReference type="NCBI Taxonomy" id="2364126"/>
    <lineage>
        <taxon>Eukaryota</taxon>
        <taxon>Sar</taxon>
        <taxon>Alveolata</taxon>
        <taxon>Dinophyceae</taxon>
        <taxon>Prorocentrales</taxon>
        <taxon>Prorocentraceae</taxon>
        <taxon>Prorocentrum</taxon>
    </lineage>
</organism>
<feature type="compositionally biased region" description="Basic residues" evidence="1">
    <location>
        <begin position="52"/>
        <end position="67"/>
    </location>
</feature>
<feature type="non-terminal residue" evidence="2">
    <location>
        <position position="199"/>
    </location>
</feature>
<feature type="compositionally biased region" description="Basic and acidic residues" evidence="1">
    <location>
        <begin position="68"/>
        <end position="84"/>
    </location>
</feature>
<gene>
    <name evidence="2" type="ORF">PCOR1329_LOCUS18482</name>
</gene>
<comment type="caution">
    <text evidence="2">The sequence shown here is derived from an EMBL/GenBank/DDBJ whole genome shotgun (WGS) entry which is preliminary data.</text>
</comment>
<evidence type="ECO:0000256" key="1">
    <source>
        <dbReference type="SAM" id="MobiDB-lite"/>
    </source>
</evidence>
<protein>
    <submittedName>
        <fullName evidence="2">Uncharacterized protein</fullName>
    </submittedName>
</protein>
<keyword evidence="3" id="KW-1185">Reference proteome</keyword>
<accession>A0ABN9R9A7</accession>
<evidence type="ECO:0000313" key="3">
    <source>
        <dbReference type="Proteomes" id="UP001189429"/>
    </source>
</evidence>
<name>A0ABN9R9A7_9DINO</name>
<reference evidence="2" key="1">
    <citation type="submission" date="2023-10" db="EMBL/GenBank/DDBJ databases">
        <authorList>
            <person name="Chen Y."/>
            <person name="Shah S."/>
            <person name="Dougan E. K."/>
            <person name="Thang M."/>
            <person name="Chan C."/>
        </authorList>
    </citation>
    <scope>NUCLEOTIDE SEQUENCE [LARGE SCALE GENOMIC DNA]</scope>
</reference>
<dbReference type="EMBL" id="CAUYUJ010005812">
    <property type="protein sequence ID" value="CAK0815054.1"/>
    <property type="molecule type" value="Genomic_DNA"/>
</dbReference>
<feature type="region of interest" description="Disordered" evidence="1">
    <location>
        <begin position="1"/>
        <end position="84"/>
    </location>
</feature>
<feature type="compositionally biased region" description="Low complexity" evidence="1">
    <location>
        <begin position="12"/>
        <end position="29"/>
    </location>
</feature>